<keyword evidence="2" id="KW-0479">Metal-binding</keyword>
<feature type="compositionally biased region" description="Polar residues" evidence="8">
    <location>
        <begin position="173"/>
        <end position="184"/>
    </location>
</feature>
<feature type="region of interest" description="Disordered" evidence="8">
    <location>
        <begin position="173"/>
        <end position="202"/>
    </location>
</feature>
<evidence type="ECO:0000256" key="2">
    <source>
        <dbReference type="ARBA" id="ARBA00022723"/>
    </source>
</evidence>
<feature type="region of interest" description="Disordered" evidence="8">
    <location>
        <begin position="80"/>
        <end position="140"/>
    </location>
</feature>
<evidence type="ECO:0000256" key="3">
    <source>
        <dbReference type="ARBA" id="ARBA00022737"/>
    </source>
</evidence>
<evidence type="ECO:0000256" key="1">
    <source>
        <dbReference type="ARBA" id="ARBA00004123"/>
    </source>
</evidence>
<evidence type="ECO:0000259" key="9">
    <source>
        <dbReference type="PROSITE" id="PS50157"/>
    </source>
</evidence>
<dbReference type="EMBL" id="LFJN01000003">
    <property type="protein sequence ID" value="KPI44373.1"/>
    <property type="molecule type" value="Genomic_DNA"/>
</dbReference>
<evidence type="ECO:0000313" key="11">
    <source>
        <dbReference type="Proteomes" id="UP000038010"/>
    </source>
</evidence>
<sequence length="283" mass="31366">MRTSSLPLEGGPTSTPTGRISKAKKGKRVHACSYEAAERAEHKRRHELNHNPDAMFHCNRPGCRKAFHRLDLLQRHQERHELEHQLESQTAQSHHINPLPSQNEMPSSMPPSSLASPQPGAAGRASAGMSIGSLVHPSSQGYDRMGTPALYPSFNRPAVPFVNGFSTSDDSTFWTPESSQSPVSDQYGRHHPHRGSISSSSSVAYDTVQTSPMVNGANIWVPSSAPPNILPNNMFDDQTYMTSLQYPYPSQTWMETSSNTYDENYPMLLGSYPQVQEVTYQVV</sequence>
<comment type="caution">
    <text evidence="10">The sequence shown here is derived from an EMBL/GenBank/DDBJ whole genome shotgun (WGS) entry which is preliminary data.</text>
</comment>
<dbReference type="GO" id="GO:0000785">
    <property type="term" value="C:chromatin"/>
    <property type="evidence" value="ECO:0007669"/>
    <property type="project" value="TreeGrafter"/>
</dbReference>
<evidence type="ECO:0000256" key="7">
    <source>
        <dbReference type="PROSITE-ProRule" id="PRU00042"/>
    </source>
</evidence>
<evidence type="ECO:0000256" key="5">
    <source>
        <dbReference type="ARBA" id="ARBA00022833"/>
    </source>
</evidence>
<dbReference type="SUPFAM" id="SSF57667">
    <property type="entry name" value="beta-beta-alpha zinc fingers"/>
    <property type="match status" value="1"/>
</dbReference>
<dbReference type="InterPro" id="IPR013087">
    <property type="entry name" value="Znf_C2H2_type"/>
</dbReference>
<keyword evidence="4 7" id="KW-0863">Zinc-finger</keyword>
<organism evidence="10 11">
    <name type="scientific">Cyphellophora attinorum</name>
    <dbReference type="NCBI Taxonomy" id="1664694"/>
    <lineage>
        <taxon>Eukaryota</taxon>
        <taxon>Fungi</taxon>
        <taxon>Dikarya</taxon>
        <taxon>Ascomycota</taxon>
        <taxon>Pezizomycotina</taxon>
        <taxon>Eurotiomycetes</taxon>
        <taxon>Chaetothyriomycetidae</taxon>
        <taxon>Chaetothyriales</taxon>
        <taxon>Cyphellophoraceae</taxon>
        <taxon>Cyphellophora</taxon>
    </lineage>
</organism>
<keyword evidence="6" id="KW-0539">Nucleus</keyword>
<keyword evidence="11" id="KW-1185">Reference proteome</keyword>
<name>A0A0N1P176_9EURO</name>
<keyword evidence="5" id="KW-0862">Zinc</keyword>
<evidence type="ECO:0000256" key="4">
    <source>
        <dbReference type="ARBA" id="ARBA00022771"/>
    </source>
</evidence>
<feature type="compositionally biased region" description="Polar residues" evidence="8">
    <location>
        <begin position="1"/>
        <end position="18"/>
    </location>
</feature>
<dbReference type="GeneID" id="28740985"/>
<dbReference type="PROSITE" id="PS50157">
    <property type="entry name" value="ZINC_FINGER_C2H2_2"/>
    <property type="match status" value="1"/>
</dbReference>
<dbReference type="PANTHER" id="PTHR40626">
    <property type="entry name" value="MIP31509P"/>
    <property type="match status" value="1"/>
</dbReference>
<dbReference type="OrthoDB" id="6077919at2759"/>
<evidence type="ECO:0000313" key="10">
    <source>
        <dbReference type="EMBL" id="KPI44373.1"/>
    </source>
</evidence>
<feature type="compositionally biased region" description="Low complexity" evidence="8">
    <location>
        <begin position="100"/>
        <end position="119"/>
    </location>
</feature>
<accession>A0A0N1P176</accession>
<dbReference type="GO" id="GO:0000978">
    <property type="term" value="F:RNA polymerase II cis-regulatory region sequence-specific DNA binding"/>
    <property type="evidence" value="ECO:0007669"/>
    <property type="project" value="InterPro"/>
</dbReference>
<reference evidence="10 11" key="1">
    <citation type="submission" date="2015-06" db="EMBL/GenBank/DDBJ databases">
        <title>Draft genome of the ant-associated black yeast Phialophora attae CBS 131958.</title>
        <authorList>
            <person name="Moreno L.F."/>
            <person name="Stielow B.J."/>
            <person name="de Hoog S."/>
            <person name="Vicente V.A."/>
            <person name="Weiss V.A."/>
            <person name="de Vries M."/>
            <person name="Cruz L.M."/>
            <person name="Souza E.M."/>
        </authorList>
    </citation>
    <scope>NUCLEOTIDE SEQUENCE [LARGE SCALE GENOMIC DNA]</scope>
    <source>
        <strain evidence="10 11">CBS 131958</strain>
    </source>
</reference>
<dbReference type="GO" id="GO:0000981">
    <property type="term" value="F:DNA-binding transcription factor activity, RNA polymerase II-specific"/>
    <property type="evidence" value="ECO:0007669"/>
    <property type="project" value="InterPro"/>
</dbReference>
<dbReference type="GO" id="GO:0005634">
    <property type="term" value="C:nucleus"/>
    <property type="evidence" value="ECO:0007669"/>
    <property type="project" value="UniProtKB-SubCell"/>
</dbReference>
<dbReference type="STRING" id="1664694.A0A0N1P176"/>
<evidence type="ECO:0000256" key="8">
    <source>
        <dbReference type="SAM" id="MobiDB-lite"/>
    </source>
</evidence>
<dbReference type="PANTHER" id="PTHR40626:SF30">
    <property type="entry name" value="FINGER DOMAIN PROTEIN, PUTATIVE (AFU_ORTHOLOGUE AFUA_4G13600)-RELATED"/>
    <property type="match status" value="1"/>
</dbReference>
<keyword evidence="3" id="KW-0677">Repeat</keyword>
<evidence type="ECO:0000256" key="6">
    <source>
        <dbReference type="ARBA" id="ARBA00023242"/>
    </source>
</evidence>
<dbReference type="VEuPathDB" id="FungiDB:AB675_8642"/>
<dbReference type="Gene3D" id="3.30.160.60">
    <property type="entry name" value="Classic Zinc Finger"/>
    <property type="match status" value="1"/>
</dbReference>
<proteinExistence type="predicted"/>
<feature type="region of interest" description="Disordered" evidence="8">
    <location>
        <begin position="1"/>
        <end position="28"/>
    </location>
</feature>
<dbReference type="AlphaFoldDB" id="A0A0N1P176"/>
<dbReference type="InterPro" id="IPR051059">
    <property type="entry name" value="VerF-like"/>
</dbReference>
<dbReference type="GO" id="GO:0008270">
    <property type="term" value="F:zinc ion binding"/>
    <property type="evidence" value="ECO:0007669"/>
    <property type="project" value="UniProtKB-KW"/>
</dbReference>
<comment type="subcellular location">
    <subcellularLocation>
        <location evidence="1">Nucleus</location>
    </subcellularLocation>
</comment>
<dbReference type="RefSeq" id="XP_018004336.1">
    <property type="nucleotide sequence ID" value="XM_018149105.1"/>
</dbReference>
<protein>
    <recommendedName>
        <fullName evidence="9">C2H2-type domain-containing protein</fullName>
    </recommendedName>
</protein>
<dbReference type="InterPro" id="IPR036236">
    <property type="entry name" value="Znf_C2H2_sf"/>
</dbReference>
<gene>
    <name evidence="10" type="ORF">AB675_8642</name>
</gene>
<dbReference type="PROSITE" id="PS00028">
    <property type="entry name" value="ZINC_FINGER_C2H2_1"/>
    <property type="match status" value="1"/>
</dbReference>
<feature type="domain" description="C2H2-type" evidence="9">
    <location>
        <begin position="56"/>
        <end position="85"/>
    </location>
</feature>
<dbReference type="Proteomes" id="UP000038010">
    <property type="component" value="Unassembled WGS sequence"/>
</dbReference>